<evidence type="ECO:0000313" key="3">
    <source>
        <dbReference type="EMBL" id="KAE9992378.1"/>
    </source>
</evidence>
<organism evidence="3 4">
    <name type="scientific">Venturia inaequalis</name>
    <name type="common">Apple scab fungus</name>
    <dbReference type="NCBI Taxonomy" id="5025"/>
    <lineage>
        <taxon>Eukaryota</taxon>
        <taxon>Fungi</taxon>
        <taxon>Dikarya</taxon>
        <taxon>Ascomycota</taxon>
        <taxon>Pezizomycotina</taxon>
        <taxon>Dothideomycetes</taxon>
        <taxon>Pleosporomycetidae</taxon>
        <taxon>Venturiales</taxon>
        <taxon>Venturiaceae</taxon>
        <taxon>Venturia</taxon>
    </lineage>
</organism>
<feature type="domain" description="Metallo-beta-lactamase" evidence="2">
    <location>
        <begin position="60"/>
        <end position="235"/>
    </location>
</feature>
<dbReference type="SUPFAM" id="SSF56281">
    <property type="entry name" value="Metallo-hydrolase/oxidoreductase"/>
    <property type="match status" value="1"/>
</dbReference>
<gene>
    <name evidence="3" type="ORF">EG327_009213</name>
</gene>
<reference evidence="3 4" key="1">
    <citation type="submission" date="2019-07" db="EMBL/GenBank/DDBJ databases">
        <title>Venturia inaequalis Genome Resource.</title>
        <authorList>
            <person name="Lichtner F.J."/>
        </authorList>
    </citation>
    <scope>NUCLEOTIDE SEQUENCE [LARGE SCALE GENOMIC DNA]</scope>
    <source>
        <strain evidence="3 4">DMI_063113</strain>
    </source>
</reference>
<evidence type="ECO:0000259" key="2">
    <source>
        <dbReference type="SMART" id="SM00849"/>
    </source>
</evidence>
<protein>
    <recommendedName>
        <fullName evidence="2">Metallo-beta-lactamase domain-containing protein</fullName>
    </recommendedName>
</protein>
<sequence length="314" mass="35619">MYLLWIAFLFLGLLSASNLVPGVLPPSFVEPENNPPLWRVHAYNNNTYILRQSGLTDYEKPFLYLLFGDQKAYLFDTGSLNGHPAPIITKIIADYMVVHPSPLELIVGHSHSHWDHVAGDSEMKNFSMPGVTTKFIAPDLDSVIKGYSFHSWPEKIAVLDLSSRRLDVLPIPGHTPDAIAIYDRQTGLLLTGDSVYPGRIYIPGNAIKVFKESHKRLQRFALESANEIRWILGCHIEQKKTPFEEYPIGTRRQPDEHTLQLDVSILEDMSKGLDKLHVGMVPGQIMFKEFSWVVQGANDMMQEWKHVDQFPLAT</sequence>
<dbReference type="EMBL" id="WNWR01000060">
    <property type="protein sequence ID" value="KAE9992378.1"/>
    <property type="molecule type" value="Genomic_DNA"/>
</dbReference>
<dbReference type="SMART" id="SM00849">
    <property type="entry name" value="Lactamase_B"/>
    <property type="match status" value="1"/>
</dbReference>
<feature type="chain" id="PRO_5034447122" description="Metallo-beta-lactamase domain-containing protein" evidence="1">
    <location>
        <begin position="17"/>
        <end position="314"/>
    </location>
</feature>
<dbReference type="InterPro" id="IPR001279">
    <property type="entry name" value="Metallo-B-lactamas"/>
</dbReference>
<comment type="caution">
    <text evidence="3">The sequence shown here is derived from an EMBL/GenBank/DDBJ whole genome shotgun (WGS) entry which is preliminary data.</text>
</comment>
<dbReference type="Proteomes" id="UP000490939">
    <property type="component" value="Unassembled WGS sequence"/>
</dbReference>
<dbReference type="Gene3D" id="3.60.15.10">
    <property type="entry name" value="Ribonuclease Z/Hydroxyacylglutathione hydrolase-like"/>
    <property type="match status" value="1"/>
</dbReference>
<dbReference type="PANTHER" id="PTHR42951:SF4">
    <property type="entry name" value="ACYL-COENZYME A THIOESTERASE MBLAC2"/>
    <property type="match status" value="1"/>
</dbReference>
<proteinExistence type="predicted"/>
<dbReference type="InterPro" id="IPR036866">
    <property type="entry name" value="RibonucZ/Hydroxyglut_hydro"/>
</dbReference>
<dbReference type="AlphaFoldDB" id="A0A8H3ZDM6"/>
<dbReference type="PANTHER" id="PTHR42951">
    <property type="entry name" value="METALLO-BETA-LACTAMASE DOMAIN-CONTAINING"/>
    <property type="match status" value="1"/>
</dbReference>
<dbReference type="InterPro" id="IPR050855">
    <property type="entry name" value="NDM-1-like"/>
</dbReference>
<accession>A0A8H3ZDM6</accession>
<keyword evidence="1" id="KW-0732">Signal</keyword>
<evidence type="ECO:0000313" key="4">
    <source>
        <dbReference type="Proteomes" id="UP000490939"/>
    </source>
</evidence>
<dbReference type="OrthoDB" id="3341310at2759"/>
<keyword evidence="4" id="KW-1185">Reference proteome</keyword>
<name>A0A8H3ZDM6_VENIN</name>
<evidence type="ECO:0000256" key="1">
    <source>
        <dbReference type="SAM" id="SignalP"/>
    </source>
</evidence>
<feature type="signal peptide" evidence="1">
    <location>
        <begin position="1"/>
        <end position="16"/>
    </location>
</feature>
<dbReference type="Pfam" id="PF00753">
    <property type="entry name" value="Lactamase_B"/>
    <property type="match status" value="1"/>
</dbReference>